<comment type="caution">
    <text evidence="4">The sequence shown here is derived from an EMBL/GenBank/DDBJ whole genome shotgun (WGS) entry which is preliminary data.</text>
</comment>
<dbReference type="InterPro" id="IPR036236">
    <property type="entry name" value="Znf_C2H2_sf"/>
</dbReference>
<evidence type="ECO:0000256" key="1">
    <source>
        <dbReference type="PROSITE-ProRule" id="PRU00042"/>
    </source>
</evidence>
<reference evidence="4 5" key="1">
    <citation type="submission" date="2023-01" db="EMBL/GenBank/DDBJ databases">
        <authorList>
            <person name="Whitehead M."/>
        </authorList>
    </citation>
    <scope>NUCLEOTIDE SEQUENCE [LARGE SCALE GENOMIC DNA]</scope>
</reference>
<keyword evidence="1" id="KW-0479">Metal-binding</keyword>
<feature type="domain" description="C2H2-type" evidence="3">
    <location>
        <begin position="487"/>
        <end position="514"/>
    </location>
</feature>
<keyword evidence="1" id="KW-0862">Zinc</keyword>
<sequence>MTEKELKKIPFLKLLNLEAITTQNDPSMIFRNHLLVKPCHNADLANKNNSIKTGYENFCVQKGTLKLFPFKDFDFIGKHVVCQKCYQKFASLFSYKAHVGTDICVRTYNGPNLIYLKYKNRNSRQVRKKNKRKPKKEFDEHEIKINVSNPEILNTLQTRKKVYSDNIIQKQNKVKEKAKNNSYEYNDEPSMKKPRGRPKKDIISNNVEVKLKKRGRPKKLNAVIFNSTNQNDNSSSSKNEITESFSMKYLLEKFWKIFSTELKPKLVDINKHQYPTKHKNQYNEEKKAEENEIFLKIEELENEFEFLFKQFKGKKEYPFNDEIELILTKISEKRDEIKQSLLKKTDMKVSIPDEGKENIKHTLKKNKTETEIEINNKDFDKNNKCIGIFIKNIMKINDGCKSTNHINEDNFKKEPTSQDNFEDNLNTLRVDKTPNITNSVKNHLNDHGFNYILNSTLNCEKCRNKFTSSAEWKLHRSEHLVKINASVLCSVCGLRFKMYKNFRKHVNIHIKTENKKLSVNKSFKNLACKICNKQYDYLRSYYAHIKTHVNK</sequence>
<organism evidence="4 5">
    <name type="scientific">Macrosiphum euphorbiae</name>
    <name type="common">potato aphid</name>
    <dbReference type="NCBI Taxonomy" id="13131"/>
    <lineage>
        <taxon>Eukaryota</taxon>
        <taxon>Metazoa</taxon>
        <taxon>Ecdysozoa</taxon>
        <taxon>Arthropoda</taxon>
        <taxon>Hexapoda</taxon>
        <taxon>Insecta</taxon>
        <taxon>Pterygota</taxon>
        <taxon>Neoptera</taxon>
        <taxon>Paraneoptera</taxon>
        <taxon>Hemiptera</taxon>
        <taxon>Sternorrhyncha</taxon>
        <taxon>Aphidomorpha</taxon>
        <taxon>Aphidoidea</taxon>
        <taxon>Aphididae</taxon>
        <taxon>Macrosiphini</taxon>
        <taxon>Macrosiphum</taxon>
    </lineage>
</organism>
<dbReference type="SUPFAM" id="SSF57667">
    <property type="entry name" value="beta-beta-alpha zinc fingers"/>
    <property type="match status" value="1"/>
</dbReference>
<evidence type="ECO:0000256" key="2">
    <source>
        <dbReference type="SAM" id="MobiDB-lite"/>
    </source>
</evidence>
<feature type="domain" description="C2H2-type" evidence="3">
    <location>
        <begin position="526"/>
        <end position="551"/>
    </location>
</feature>
<keyword evidence="1" id="KW-0863">Zinc-finger</keyword>
<dbReference type="PRINTS" id="PR00929">
    <property type="entry name" value="ATHOOK"/>
</dbReference>
<dbReference type="GO" id="GO:0003677">
    <property type="term" value="F:DNA binding"/>
    <property type="evidence" value="ECO:0007669"/>
    <property type="project" value="InterPro"/>
</dbReference>
<keyword evidence="5" id="KW-1185">Reference proteome</keyword>
<dbReference type="EMBL" id="CARXXK010000002">
    <property type="protein sequence ID" value="CAI6356106.1"/>
    <property type="molecule type" value="Genomic_DNA"/>
</dbReference>
<accession>A0AAV0WK77</accession>
<protein>
    <recommendedName>
        <fullName evidence="3">C2H2-type domain-containing protein</fullName>
    </recommendedName>
</protein>
<dbReference type="PROSITE" id="PS00028">
    <property type="entry name" value="ZINC_FINGER_C2H2_1"/>
    <property type="match status" value="3"/>
</dbReference>
<dbReference type="PROSITE" id="PS50157">
    <property type="entry name" value="ZINC_FINGER_C2H2_2"/>
    <property type="match status" value="2"/>
</dbReference>
<evidence type="ECO:0000313" key="5">
    <source>
        <dbReference type="Proteomes" id="UP001160148"/>
    </source>
</evidence>
<feature type="region of interest" description="Disordered" evidence="2">
    <location>
        <begin position="173"/>
        <end position="204"/>
    </location>
</feature>
<evidence type="ECO:0000313" key="4">
    <source>
        <dbReference type="EMBL" id="CAI6356106.1"/>
    </source>
</evidence>
<dbReference type="Proteomes" id="UP001160148">
    <property type="component" value="Unassembled WGS sequence"/>
</dbReference>
<dbReference type="GO" id="GO:0008270">
    <property type="term" value="F:zinc ion binding"/>
    <property type="evidence" value="ECO:0007669"/>
    <property type="project" value="UniProtKB-KW"/>
</dbReference>
<dbReference type="AlphaFoldDB" id="A0AAV0WK77"/>
<name>A0AAV0WK77_9HEMI</name>
<gene>
    <name evidence="4" type="ORF">MEUPH1_LOCUS11877</name>
</gene>
<dbReference type="Gene3D" id="3.30.160.60">
    <property type="entry name" value="Classic Zinc Finger"/>
    <property type="match status" value="1"/>
</dbReference>
<proteinExistence type="predicted"/>
<dbReference type="InterPro" id="IPR013087">
    <property type="entry name" value="Znf_C2H2_type"/>
</dbReference>
<dbReference type="InterPro" id="IPR017956">
    <property type="entry name" value="AT_hook_DNA-bd_motif"/>
</dbReference>
<evidence type="ECO:0000259" key="3">
    <source>
        <dbReference type="PROSITE" id="PS50157"/>
    </source>
</evidence>
<dbReference type="SMART" id="SM00355">
    <property type="entry name" value="ZnF_C2H2"/>
    <property type="match status" value="4"/>
</dbReference>